<dbReference type="EMBL" id="CP104694">
    <property type="protein sequence ID" value="UXI68346.1"/>
    <property type="molecule type" value="Genomic_DNA"/>
</dbReference>
<name>A0ABY6BE85_9GAMM</name>
<evidence type="ECO:0000256" key="1">
    <source>
        <dbReference type="SAM" id="MobiDB-lite"/>
    </source>
</evidence>
<sequence>MRTEADSRNTKKIAEFAQSWRLLRLTAMPALQTAVAALYQLVHVSNKILPLKSYFNVVQDMQRAAAGTFAPNAEGICTEDEFIIACSYLKVEIAKQGAVHYLKGESPDLRQTKKHRTPVDLSDEIVLKSLSAAMARPDESRGSVGFEQIVSGVNHLARLMRLRAIMPDAVRMHGNYSESSKADVRRHFGLSNTDYEAMMAMARREGLIQFRNRRRAPDNLFSLKSALFAKVCERASVLGYTPQRTLNLIVANFFELAEKHEQQARLQATSAPRAAGARDASGAGEEE</sequence>
<feature type="compositionally biased region" description="Low complexity" evidence="1">
    <location>
        <begin position="268"/>
        <end position="287"/>
    </location>
</feature>
<evidence type="ECO:0000313" key="4">
    <source>
        <dbReference type="Proteomes" id="UP001064632"/>
    </source>
</evidence>
<evidence type="ECO:0000256" key="2">
    <source>
        <dbReference type="SAM" id="Phobius"/>
    </source>
</evidence>
<feature type="region of interest" description="Disordered" evidence="1">
    <location>
        <begin position="264"/>
        <end position="287"/>
    </location>
</feature>
<reference evidence="3" key="1">
    <citation type="submission" date="2022-09" db="EMBL/GenBank/DDBJ databases">
        <title>Tahibacter sp. nov., isolated from a fresh water.</title>
        <authorList>
            <person name="Baek J.H."/>
            <person name="Lee J.K."/>
            <person name="Kim J.M."/>
            <person name="Jeon C.O."/>
        </authorList>
    </citation>
    <scope>NUCLEOTIDE SEQUENCE</scope>
    <source>
        <strain evidence="3">W38</strain>
    </source>
</reference>
<protein>
    <submittedName>
        <fullName evidence="3">Uncharacterized protein</fullName>
    </submittedName>
</protein>
<dbReference type="RefSeq" id="WP_261695306.1">
    <property type="nucleotide sequence ID" value="NZ_CP104694.1"/>
</dbReference>
<feature type="transmembrane region" description="Helical" evidence="2">
    <location>
        <begin position="21"/>
        <end position="42"/>
    </location>
</feature>
<keyword evidence="2" id="KW-0812">Transmembrane</keyword>
<accession>A0ABY6BE85</accession>
<keyword evidence="2" id="KW-0472">Membrane</keyword>
<keyword evidence="4" id="KW-1185">Reference proteome</keyword>
<dbReference type="Proteomes" id="UP001064632">
    <property type="component" value="Chromosome"/>
</dbReference>
<proteinExistence type="predicted"/>
<gene>
    <name evidence="3" type="ORF">N4264_01460</name>
</gene>
<keyword evidence="2" id="KW-1133">Transmembrane helix</keyword>
<evidence type="ECO:0000313" key="3">
    <source>
        <dbReference type="EMBL" id="UXI68346.1"/>
    </source>
</evidence>
<organism evidence="3 4">
    <name type="scientific">Tahibacter amnicola</name>
    <dbReference type="NCBI Taxonomy" id="2976241"/>
    <lineage>
        <taxon>Bacteria</taxon>
        <taxon>Pseudomonadati</taxon>
        <taxon>Pseudomonadota</taxon>
        <taxon>Gammaproteobacteria</taxon>
        <taxon>Lysobacterales</taxon>
        <taxon>Rhodanobacteraceae</taxon>
        <taxon>Tahibacter</taxon>
    </lineage>
</organism>